<evidence type="ECO:0000313" key="3">
    <source>
        <dbReference type="EMBL" id="KAF5577181.1"/>
    </source>
</evidence>
<dbReference type="Pfam" id="PF00651">
    <property type="entry name" value="BTB"/>
    <property type="match status" value="1"/>
</dbReference>
<sequence length="307" mass="35227">MPVSEVYEVQESGDTLLILCNAGATFATPDTEDEWPNALPEHQTELSRCRESSIIPRKSQRESSETLTDISSPTEAKPEPLHMRFRVSSAILINTSAYFRKSLSGDWKETAPEPGYKWTLTASDWDAEAFHLLMRILHHKAREVPRTIELETLAKVAVLVDYYGCHEAVDLWAETWISNVDEEMAESFYSRELLLKLTISWVFSDKKRFRSLTEVAIRTSRGPIPTLRLPIPDQVVVAIEQSRVSSIAVLIEGIEKYWDIINRRCVNDMKLKMYSRQSTAKPSISWVQPRSFGTSRRQVWCFDNMPL</sequence>
<feature type="region of interest" description="Disordered" evidence="1">
    <location>
        <begin position="29"/>
        <end position="76"/>
    </location>
</feature>
<dbReference type="Proteomes" id="UP000544095">
    <property type="component" value="Unassembled WGS sequence"/>
</dbReference>
<feature type="compositionally biased region" description="Polar residues" evidence="1">
    <location>
        <begin position="65"/>
        <end position="74"/>
    </location>
</feature>
<reference evidence="3 4" key="1">
    <citation type="submission" date="2020-05" db="EMBL/GenBank/DDBJ databases">
        <title>Identification and distribution of gene clusters putatively required for synthesis of sphingolipid metabolism inhibitors in phylogenetically diverse species of the filamentous fungus Fusarium.</title>
        <authorList>
            <person name="Kim H.-S."/>
            <person name="Busman M."/>
            <person name="Brown D.W."/>
            <person name="Divon H."/>
            <person name="Uhlig S."/>
            <person name="Proctor R.H."/>
        </authorList>
    </citation>
    <scope>NUCLEOTIDE SEQUENCE [LARGE SCALE GENOMIC DNA]</scope>
    <source>
        <strain evidence="3 4">NRRL 25211</strain>
    </source>
</reference>
<organism evidence="3 4">
    <name type="scientific">Fusarium pseudoanthophilum</name>
    <dbReference type="NCBI Taxonomy" id="48495"/>
    <lineage>
        <taxon>Eukaryota</taxon>
        <taxon>Fungi</taxon>
        <taxon>Dikarya</taxon>
        <taxon>Ascomycota</taxon>
        <taxon>Pezizomycotina</taxon>
        <taxon>Sordariomycetes</taxon>
        <taxon>Hypocreomycetidae</taxon>
        <taxon>Hypocreales</taxon>
        <taxon>Nectriaceae</taxon>
        <taxon>Fusarium</taxon>
        <taxon>Fusarium fujikuroi species complex</taxon>
    </lineage>
</organism>
<protein>
    <recommendedName>
        <fullName evidence="2">BTB domain-containing protein</fullName>
    </recommendedName>
</protein>
<dbReference type="Gene3D" id="3.30.710.10">
    <property type="entry name" value="Potassium Channel Kv1.1, Chain A"/>
    <property type="match status" value="1"/>
</dbReference>
<dbReference type="EMBL" id="JAAOAR010000602">
    <property type="protein sequence ID" value="KAF5577181.1"/>
    <property type="molecule type" value="Genomic_DNA"/>
</dbReference>
<evidence type="ECO:0000256" key="1">
    <source>
        <dbReference type="SAM" id="MobiDB-lite"/>
    </source>
</evidence>
<evidence type="ECO:0000259" key="2">
    <source>
        <dbReference type="PROSITE" id="PS50097"/>
    </source>
</evidence>
<feature type="domain" description="BTB" evidence="2">
    <location>
        <begin position="68"/>
        <end position="146"/>
    </location>
</feature>
<gene>
    <name evidence="3" type="ORF">FPANT_10573</name>
</gene>
<dbReference type="PROSITE" id="PS50097">
    <property type="entry name" value="BTB"/>
    <property type="match status" value="1"/>
</dbReference>
<dbReference type="InterPro" id="IPR011333">
    <property type="entry name" value="SKP1/BTB/POZ_sf"/>
</dbReference>
<dbReference type="InterPro" id="IPR000210">
    <property type="entry name" value="BTB/POZ_dom"/>
</dbReference>
<comment type="caution">
    <text evidence="3">The sequence shown here is derived from an EMBL/GenBank/DDBJ whole genome shotgun (WGS) entry which is preliminary data.</text>
</comment>
<proteinExistence type="predicted"/>
<keyword evidence="4" id="KW-1185">Reference proteome</keyword>
<dbReference type="SUPFAM" id="SSF54695">
    <property type="entry name" value="POZ domain"/>
    <property type="match status" value="1"/>
</dbReference>
<feature type="compositionally biased region" description="Basic and acidic residues" evidence="1">
    <location>
        <begin position="42"/>
        <end position="51"/>
    </location>
</feature>
<dbReference type="AlphaFoldDB" id="A0A8H5KRF8"/>
<name>A0A8H5KRF8_9HYPO</name>
<evidence type="ECO:0000313" key="4">
    <source>
        <dbReference type="Proteomes" id="UP000544095"/>
    </source>
</evidence>
<accession>A0A8H5KRF8</accession>